<dbReference type="EMBL" id="CP138897">
    <property type="protein sequence ID" value="WPK26427.1"/>
    <property type="molecule type" value="Genomic_DNA"/>
</dbReference>
<evidence type="ECO:0000313" key="10">
    <source>
        <dbReference type="EMBL" id="WPK26427.1"/>
    </source>
</evidence>
<protein>
    <recommendedName>
        <fullName evidence="9">BZIP domain-containing protein</fullName>
    </recommendedName>
</protein>
<feature type="compositionally biased region" description="Basic residues" evidence="8">
    <location>
        <begin position="35"/>
        <end position="48"/>
    </location>
</feature>
<keyword evidence="4" id="KW-0238">DNA-binding</keyword>
<evidence type="ECO:0000256" key="1">
    <source>
        <dbReference type="ARBA" id="ARBA00004123"/>
    </source>
</evidence>
<evidence type="ECO:0000256" key="6">
    <source>
        <dbReference type="ARBA" id="ARBA00023230"/>
    </source>
</evidence>
<comment type="subcellular location">
    <subcellularLocation>
        <location evidence="1">Nucleus</location>
    </subcellularLocation>
</comment>
<feature type="domain" description="BZIP" evidence="9">
    <location>
        <begin position="26"/>
        <end position="76"/>
    </location>
</feature>
<dbReference type="GeneID" id="88174844"/>
<dbReference type="GO" id="GO:0000981">
    <property type="term" value="F:DNA-binding transcription factor activity, RNA polymerase II-specific"/>
    <property type="evidence" value="ECO:0007669"/>
    <property type="project" value="InterPro"/>
</dbReference>
<evidence type="ECO:0000256" key="8">
    <source>
        <dbReference type="SAM" id="MobiDB-lite"/>
    </source>
</evidence>
<dbReference type="GO" id="GO:0003677">
    <property type="term" value="F:DNA binding"/>
    <property type="evidence" value="ECO:0007669"/>
    <property type="project" value="UniProtKB-KW"/>
</dbReference>
<feature type="region of interest" description="Disordered" evidence="8">
    <location>
        <begin position="1"/>
        <end position="48"/>
    </location>
</feature>
<dbReference type="PANTHER" id="PTHR46714">
    <property type="entry name" value="TRANSCRIPTIONAL ACTIVATOR HAC1"/>
    <property type="match status" value="1"/>
</dbReference>
<evidence type="ECO:0000256" key="3">
    <source>
        <dbReference type="ARBA" id="ARBA00023015"/>
    </source>
</evidence>
<keyword evidence="5" id="KW-0804">Transcription</keyword>
<dbReference type="Pfam" id="PF00170">
    <property type="entry name" value="bZIP_1"/>
    <property type="match status" value="1"/>
</dbReference>
<dbReference type="PROSITE" id="PS00036">
    <property type="entry name" value="BZIP_BASIC"/>
    <property type="match status" value="1"/>
</dbReference>
<organism evidence="10 11">
    <name type="scientific">Australozyma saopauloensis</name>
    <dbReference type="NCBI Taxonomy" id="291208"/>
    <lineage>
        <taxon>Eukaryota</taxon>
        <taxon>Fungi</taxon>
        <taxon>Dikarya</taxon>
        <taxon>Ascomycota</taxon>
        <taxon>Saccharomycotina</taxon>
        <taxon>Pichiomycetes</taxon>
        <taxon>Metschnikowiaceae</taxon>
        <taxon>Australozyma</taxon>
    </lineage>
</organism>
<proteinExistence type="inferred from homology"/>
<evidence type="ECO:0000259" key="9">
    <source>
        <dbReference type="PROSITE" id="PS50217"/>
    </source>
</evidence>
<keyword evidence="3" id="KW-0805">Transcription regulation</keyword>
<evidence type="ECO:0000256" key="4">
    <source>
        <dbReference type="ARBA" id="ARBA00023125"/>
    </source>
</evidence>
<dbReference type="PANTHER" id="PTHR46714:SF6">
    <property type="entry name" value="TRANSCRIPTIONAL ACTIVATOR HAC1"/>
    <property type="match status" value="1"/>
</dbReference>
<dbReference type="InterPro" id="IPR046347">
    <property type="entry name" value="bZIP_sf"/>
</dbReference>
<evidence type="ECO:0000313" key="11">
    <source>
        <dbReference type="Proteomes" id="UP001338582"/>
    </source>
</evidence>
<dbReference type="SUPFAM" id="SSF57959">
    <property type="entry name" value="Leucine zipper domain"/>
    <property type="match status" value="1"/>
</dbReference>
<dbReference type="AlphaFoldDB" id="A0AAX4HEX1"/>
<dbReference type="GO" id="GO:0006986">
    <property type="term" value="P:response to unfolded protein"/>
    <property type="evidence" value="ECO:0007669"/>
    <property type="project" value="UniProtKB-KW"/>
</dbReference>
<reference evidence="10 11" key="1">
    <citation type="submission" date="2023-10" db="EMBL/GenBank/DDBJ databases">
        <title>Draft Genome Sequence of Candida saopaulonensis from a very Premature Infant with Sepsis.</title>
        <authorList>
            <person name="Ning Y."/>
            <person name="Dai R."/>
            <person name="Xiao M."/>
            <person name="Xu Y."/>
            <person name="Yan Q."/>
            <person name="Zhang L."/>
        </authorList>
    </citation>
    <scope>NUCLEOTIDE SEQUENCE [LARGE SCALE GENOMIC DNA]</scope>
    <source>
        <strain evidence="10 11">19XY460</strain>
    </source>
</reference>
<keyword evidence="7" id="KW-0539">Nucleus</keyword>
<dbReference type="PROSITE" id="PS50217">
    <property type="entry name" value="BZIP"/>
    <property type="match status" value="1"/>
</dbReference>
<feature type="compositionally biased region" description="Polar residues" evidence="8">
    <location>
        <begin position="1"/>
        <end position="11"/>
    </location>
</feature>
<keyword evidence="11" id="KW-1185">Reference proteome</keyword>
<dbReference type="GO" id="GO:0045944">
    <property type="term" value="P:positive regulation of transcription by RNA polymerase II"/>
    <property type="evidence" value="ECO:0007669"/>
    <property type="project" value="InterPro"/>
</dbReference>
<evidence type="ECO:0000256" key="2">
    <source>
        <dbReference type="ARBA" id="ARBA00007163"/>
    </source>
</evidence>
<gene>
    <name evidence="10" type="ORF">PUMCH_003781</name>
</gene>
<sequence length="229" mass="25270">MSVSVDPNFKSTLPPRKRAKTQEEKEQRRMERILRNRRAAHASREKKRRHVERLEAYVLALEKNNSILQSNVSKLSVGASETLLNTLEQPQDTTELKACISSTCVVSATSLASSDGDISTYEDSEQTAVKMEPLSPMLVAEKNPSLAVDEELNADASNSFYNYLSPVSLDSPIDLSLKQEPNSSLASSPQSINYASLDLQDGIVSLPTSRLDYLAQNSEVILFPRALLA</sequence>
<dbReference type="InterPro" id="IPR044280">
    <property type="entry name" value="Hac1/HY5"/>
</dbReference>
<dbReference type="KEGG" id="asau:88174844"/>
<comment type="similarity">
    <text evidence="2">Belongs to the bZIP family.</text>
</comment>
<dbReference type="InterPro" id="IPR004827">
    <property type="entry name" value="bZIP"/>
</dbReference>
<evidence type="ECO:0000256" key="5">
    <source>
        <dbReference type="ARBA" id="ARBA00023163"/>
    </source>
</evidence>
<dbReference type="SMART" id="SM00338">
    <property type="entry name" value="BRLZ"/>
    <property type="match status" value="1"/>
</dbReference>
<keyword evidence="6" id="KW-0834">Unfolded protein response</keyword>
<accession>A0AAX4HEX1</accession>
<dbReference type="RefSeq" id="XP_062878808.1">
    <property type="nucleotide sequence ID" value="XM_063022738.1"/>
</dbReference>
<feature type="compositionally biased region" description="Basic and acidic residues" evidence="8">
    <location>
        <begin position="20"/>
        <end position="34"/>
    </location>
</feature>
<dbReference type="GO" id="GO:0005634">
    <property type="term" value="C:nucleus"/>
    <property type="evidence" value="ECO:0007669"/>
    <property type="project" value="UniProtKB-SubCell"/>
</dbReference>
<name>A0AAX4HEX1_9ASCO</name>
<evidence type="ECO:0000256" key="7">
    <source>
        <dbReference type="ARBA" id="ARBA00023242"/>
    </source>
</evidence>
<dbReference type="Gene3D" id="1.20.5.170">
    <property type="match status" value="1"/>
</dbReference>
<dbReference type="Proteomes" id="UP001338582">
    <property type="component" value="Chromosome 4"/>
</dbReference>